<sequence>MKIGIIGLGYVGLATLCGLAKAGHEVIGVEKHGPKLEQLRSGAIPFHEPGMAEVLQEFADAITLTDEIAATAGVDYLFLAVGTPSREDGSCDLTFVDDVFAEVKSKQKIVIRSTVPPGTTDLLNVMYPAHTFAIVPEFLQEGRALADVLKPHRVVIGSDNLEMCEELAGIYGRLGVPLVCTSPINAEFIKYASNAFLATKISFMNDLSRLADKAGADITTIADGMGLDPRIGRSFLNAGLGYGGSCFPKDMNALLHVAGENGLDLPVIRAAAETNTAQLHYLLSKLDVTRGMRVAFLGLAFKPGTDDMRDAPSIALAQQLLLQEVEVVGYDPLATWDYRQAETVAEALDGADYAILVTEWDELINLKPEAFAGMRQKRLVDARNAWKFARDPHDVQYEGVGRMQKKTNTPTSK</sequence>
<feature type="binding site" evidence="9">
    <location>
        <begin position="235"/>
        <end position="239"/>
    </location>
    <ligand>
        <name>substrate</name>
    </ligand>
</feature>
<dbReference type="STRING" id="1397694.GCA_000702585_01161"/>
<dbReference type="GO" id="GO:0000271">
    <property type="term" value="P:polysaccharide biosynthetic process"/>
    <property type="evidence" value="ECO:0007669"/>
    <property type="project" value="InterPro"/>
</dbReference>
<evidence type="ECO:0000256" key="4">
    <source>
        <dbReference type="ARBA" id="ARBA00023002"/>
    </source>
</evidence>
<evidence type="ECO:0000313" key="12">
    <source>
        <dbReference type="EMBL" id="STO07301.1"/>
    </source>
</evidence>
<dbReference type="Pfam" id="PF03720">
    <property type="entry name" value="UDPG_MGDP_dh_C"/>
    <property type="match status" value="1"/>
</dbReference>
<dbReference type="Pfam" id="PF03721">
    <property type="entry name" value="UDPG_MGDP_dh_N"/>
    <property type="match status" value="1"/>
</dbReference>
<evidence type="ECO:0000259" key="11">
    <source>
        <dbReference type="SMART" id="SM00984"/>
    </source>
</evidence>
<feature type="binding site" evidence="10">
    <location>
        <position position="83"/>
    </location>
    <ligand>
        <name>NAD(+)</name>
        <dbReference type="ChEBI" id="CHEBI:57540"/>
    </ligand>
</feature>
<dbReference type="InterPro" id="IPR028357">
    <property type="entry name" value="UDPglc_DH_bac"/>
</dbReference>
<feature type="binding site" evidence="10">
    <location>
        <position position="141"/>
    </location>
    <ligand>
        <name>NAD(+)</name>
        <dbReference type="ChEBI" id="CHEBI:57540"/>
    </ligand>
</feature>
<dbReference type="InterPro" id="IPR017476">
    <property type="entry name" value="UDP-Glc/GDP-Man"/>
</dbReference>
<dbReference type="GO" id="GO:0051287">
    <property type="term" value="F:NAD binding"/>
    <property type="evidence" value="ECO:0007669"/>
    <property type="project" value="InterPro"/>
</dbReference>
<comment type="similarity">
    <text evidence="2 7">Belongs to the UDP-glucose/GDP-mannose dehydrogenase family.</text>
</comment>
<dbReference type="InterPro" id="IPR036291">
    <property type="entry name" value="NAD(P)-bd_dom_sf"/>
</dbReference>
<dbReference type="SUPFAM" id="SSF51735">
    <property type="entry name" value="NAD(P)-binding Rossmann-fold domains"/>
    <property type="match status" value="1"/>
</dbReference>
<evidence type="ECO:0000256" key="10">
    <source>
        <dbReference type="PIRSR" id="PIRSR500134-3"/>
    </source>
</evidence>
<evidence type="ECO:0000256" key="7">
    <source>
        <dbReference type="PIRNR" id="PIRNR000124"/>
    </source>
</evidence>
<feature type="binding site" evidence="9">
    <location>
        <position position="190"/>
    </location>
    <ligand>
        <name>substrate</name>
    </ligand>
</feature>
<gene>
    <name evidence="12" type="primary">ywqF_1</name>
    <name evidence="12" type="ORF">NCTC13163_00646</name>
</gene>
<dbReference type="SUPFAM" id="SSF52413">
    <property type="entry name" value="UDP-glucose/GDP-mannose dehydrogenase C-terminal domain"/>
    <property type="match status" value="1"/>
</dbReference>
<feature type="binding site" evidence="9">
    <location>
        <position position="302"/>
    </location>
    <ligand>
        <name>substrate</name>
    </ligand>
</feature>
<feature type="binding site" evidence="10">
    <location>
        <position position="35"/>
    </location>
    <ligand>
        <name>NAD(+)</name>
        <dbReference type="ChEBI" id="CHEBI:57540"/>
    </ligand>
</feature>
<dbReference type="OrthoDB" id="9803238at2"/>
<dbReference type="PANTHER" id="PTHR43750:SF3">
    <property type="entry name" value="UDP-GLUCOSE 6-DEHYDROGENASE TUAD"/>
    <property type="match status" value="1"/>
</dbReference>
<accession>A0A377FR42</accession>
<dbReference type="InterPro" id="IPR008927">
    <property type="entry name" value="6-PGluconate_DH-like_C_sf"/>
</dbReference>
<dbReference type="EMBL" id="UGGP01000001">
    <property type="protein sequence ID" value="STO07301.1"/>
    <property type="molecule type" value="Genomic_DNA"/>
</dbReference>
<dbReference type="Gene3D" id="1.20.5.100">
    <property type="entry name" value="Cytochrome c1, transmembrane anchor, C-terminal"/>
    <property type="match status" value="1"/>
</dbReference>
<dbReference type="AlphaFoldDB" id="A0A377FR42"/>
<evidence type="ECO:0000313" key="13">
    <source>
        <dbReference type="Proteomes" id="UP000254060"/>
    </source>
</evidence>
<keyword evidence="4 7" id="KW-0560">Oxidoreductase</keyword>
<evidence type="ECO:0000256" key="9">
    <source>
        <dbReference type="PIRSR" id="PIRSR500134-2"/>
    </source>
</evidence>
<feature type="active site" description="Nucleophile" evidence="8">
    <location>
        <position position="246"/>
    </location>
</feature>
<evidence type="ECO:0000256" key="1">
    <source>
        <dbReference type="ARBA" id="ARBA00004701"/>
    </source>
</evidence>
<evidence type="ECO:0000256" key="3">
    <source>
        <dbReference type="ARBA" id="ARBA00012954"/>
    </source>
</evidence>
<dbReference type="NCBIfam" id="TIGR03026">
    <property type="entry name" value="NDP-sugDHase"/>
    <property type="match status" value="1"/>
</dbReference>
<dbReference type="SUPFAM" id="SSF48179">
    <property type="entry name" value="6-phosphogluconate dehydrogenase C-terminal domain-like"/>
    <property type="match status" value="1"/>
</dbReference>
<comment type="catalytic activity">
    <reaction evidence="6 7">
        <text>UDP-alpha-D-glucose + 2 NAD(+) + H2O = UDP-alpha-D-glucuronate + 2 NADH + 3 H(+)</text>
        <dbReference type="Rhea" id="RHEA:23596"/>
        <dbReference type="ChEBI" id="CHEBI:15377"/>
        <dbReference type="ChEBI" id="CHEBI:15378"/>
        <dbReference type="ChEBI" id="CHEBI:57540"/>
        <dbReference type="ChEBI" id="CHEBI:57945"/>
        <dbReference type="ChEBI" id="CHEBI:58052"/>
        <dbReference type="ChEBI" id="CHEBI:58885"/>
        <dbReference type="EC" id="1.1.1.22"/>
    </reaction>
</comment>
<evidence type="ECO:0000256" key="2">
    <source>
        <dbReference type="ARBA" id="ARBA00006601"/>
    </source>
</evidence>
<dbReference type="Proteomes" id="UP000254060">
    <property type="component" value="Unassembled WGS sequence"/>
</dbReference>
<reference evidence="12 13" key="1">
    <citation type="submission" date="2018-06" db="EMBL/GenBank/DDBJ databases">
        <authorList>
            <consortium name="Pathogen Informatics"/>
            <person name="Doyle S."/>
        </authorList>
    </citation>
    <scope>NUCLEOTIDE SEQUENCE [LARGE SCALE GENOMIC DNA]</scope>
    <source>
        <strain evidence="12 13">NCTC13163</strain>
    </source>
</reference>
<dbReference type="GO" id="GO:0006065">
    <property type="term" value="P:UDP-glucuronate biosynthetic process"/>
    <property type="evidence" value="ECO:0007669"/>
    <property type="project" value="UniProtKB-UniPathway"/>
</dbReference>
<organism evidence="12 13">
    <name type="scientific">Exiguobacterium aurantiacum</name>
    <dbReference type="NCBI Taxonomy" id="33987"/>
    <lineage>
        <taxon>Bacteria</taxon>
        <taxon>Bacillati</taxon>
        <taxon>Bacillota</taxon>
        <taxon>Bacilli</taxon>
        <taxon>Bacillales</taxon>
        <taxon>Bacillales Family XII. Incertae Sedis</taxon>
        <taxon>Exiguobacterium</taxon>
    </lineage>
</organism>
<evidence type="ECO:0000256" key="6">
    <source>
        <dbReference type="ARBA" id="ARBA00047473"/>
    </source>
</evidence>
<name>A0A377FR42_9BACL</name>
<dbReference type="InterPro" id="IPR001732">
    <property type="entry name" value="UDP-Glc/GDP-Man_DH_N"/>
</dbReference>
<dbReference type="Pfam" id="PF00984">
    <property type="entry name" value="UDPG_MGDP_dh"/>
    <property type="match status" value="1"/>
</dbReference>
<dbReference type="SMART" id="SM00984">
    <property type="entry name" value="UDPG_MGDP_dh_C"/>
    <property type="match status" value="1"/>
</dbReference>
<dbReference type="EC" id="1.1.1.22" evidence="3 7"/>
<proteinExistence type="inferred from homology"/>
<feature type="domain" description="UDP-glucose/GDP-mannose dehydrogenase C-terminal" evidence="11">
    <location>
        <begin position="295"/>
        <end position="388"/>
    </location>
</feature>
<dbReference type="InterPro" id="IPR036220">
    <property type="entry name" value="UDP-Glc/GDP-Man_DH_C_sf"/>
</dbReference>
<dbReference type="RefSeq" id="WP_029334405.1">
    <property type="nucleotide sequence ID" value="NZ_UGGP01000001.1"/>
</dbReference>
<feature type="binding site" evidence="9">
    <location>
        <begin position="138"/>
        <end position="141"/>
    </location>
    <ligand>
        <name>substrate</name>
    </ligand>
</feature>
<evidence type="ECO:0000256" key="5">
    <source>
        <dbReference type="ARBA" id="ARBA00023027"/>
    </source>
</evidence>
<dbReference type="PIRSF" id="PIRSF000124">
    <property type="entry name" value="UDPglc_GDPman_dh"/>
    <property type="match status" value="1"/>
</dbReference>
<dbReference type="Gene3D" id="3.40.50.720">
    <property type="entry name" value="NAD(P)-binding Rossmann-like Domain"/>
    <property type="match status" value="2"/>
</dbReference>
<feature type="binding site" evidence="10">
    <location>
        <position position="309"/>
    </location>
    <ligand>
        <name>NAD(+)</name>
        <dbReference type="ChEBI" id="CHEBI:57540"/>
    </ligand>
</feature>
<dbReference type="GO" id="GO:0003979">
    <property type="term" value="F:UDP-glucose 6-dehydrogenase activity"/>
    <property type="evidence" value="ECO:0007669"/>
    <property type="project" value="UniProtKB-EC"/>
</dbReference>
<dbReference type="InterPro" id="IPR014027">
    <property type="entry name" value="UDP-Glc/GDP-Man_DH_C"/>
</dbReference>
<dbReference type="UniPathway" id="UPA00038">
    <property type="reaction ID" value="UER00491"/>
</dbReference>
<feature type="binding site" evidence="10">
    <location>
        <position position="249"/>
    </location>
    <ligand>
        <name>NAD(+)</name>
        <dbReference type="ChEBI" id="CHEBI:57540"/>
    </ligand>
</feature>
<comment type="pathway">
    <text evidence="1">Nucleotide-sugar biosynthesis; UDP-alpha-D-glucuronate biosynthesis; UDP-alpha-D-glucuronate from UDP-alpha-D-glucose: step 1/1.</text>
</comment>
<evidence type="ECO:0000256" key="8">
    <source>
        <dbReference type="PIRSR" id="PIRSR500134-1"/>
    </source>
</evidence>
<feature type="binding site" evidence="9">
    <location>
        <position position="394"/>
    </location>
    <ligand>
        <name>substrate</name>
    </ligand>
</feature>
<dbReference type="InterPro" id="IPR014026">
    <property type="entry name" value="UDP-Glc/GDP-Man_DH_dimer"/>
</dbReference>
<dbReference type="PIRSF" id="PIRSF500134">
    <property type="entry name" value="UDPglc_DH_bac"/>
    <property type="match status" value="1"/>
</dbReference>
<keyword evidence="5 7" id="KW-0520">NAD</keyword>
<feature type="binding site" evidence="10">
    <location>
        <position position="114"/>
    </location>
    <ligand>
        <name>NAD(+)</name>
        <dbReference type="ChEBI" id="CHEBI:57540"/>
    </ligand>
</feature>
<protein>
    <recommendedName>
        <fullName evidence="3 7">UDP-glucose 6-dehydrogenase</fullName>
        <ecNumber evidence="3 7">1.1.1.22</ecNumber>
    </recommendedName>
</protein>
<dbReference type="PANTHER" id="PTHR43750">
    <property type="entry name" value="UDP-GLUCOSE 6-DEHYDROGENASE TUAD"/>
    <property type="match status" value="1"/>
</dbReference>
<feature type="binding site" evidence="9">
    <location>
        <position position="243"/>
    </location>
    <ligand>
        <name>substrate</name>
    </ligand>
</feature>